<keyword evidence="1" id="KW-0547">Nucleotide-binding</keyword>
<dbReference type="SUPFAM" id="SSF56112">
    <property type="entry name" value="Protein kinase-like (PK-like)"/>
    <property type="match status" value="1"/>
</dbReference>
<dbReference type="PANTHER" id="PTHR48012">
    <property type="entry name" value="STERILE20-LIKE KINASE, ISOFORM B-RELATED"/>
    <property type="match status" value="1"/>
</dbReference>
<dbReference type="SMART" id="SM00220">
    <property type="entry name" value="S_TKc"/>
    <property type="match status" value="1"/>
</dbReference>
<dbReference type="AlphaFoldDB" id="A0A0K6FZX5"/>
<accession>A0A0K6FZX5</accession>
<dbReference type="GO" id="GO:0005524">
    <property type="term" value="F:ATP binding"/>
    <property type="evidence" value="ECO:0007669"/>
    <property type="project" value="UniProtKB-KW"/>
</dbReference>
<dbReference type="Gene3D" id="1.10.510.10">
    <property type="entry name" value="Transferase(Phosphotransferase) domain 1"/>
    <property type="match status" value="1"/>
</dbReference>
<evidence type="ECO:0000259" key="3">
    <source>
        <dbReference type="PROSITE" id="PS50011"/>
    </source>
</evidence>
<dbReference type="Pfam" id="PF00069">
    <property type="entry name" value="Pkinase"/>
    <property type="match status" value="1"/>
</dbReference>
<dbReference type="InterPro" id="IPR011009">
    <property type="entry name" value="Kinase-like_dom_sf"/>
</dbReference>
<protein>
    <recommendedName>
        <fullName evidence="3">Protein kinase domain-containing protein</fullName>
    </recommendedName>
</protein>
<sequence>MQNGSLFDHLVRKDSCNKFKFCIDLVETVEYLHGKGIIHGDIKGDNILISDNREVQLTDFGSATLTEYHTLLFTWTSPQFACSVRFTAPEILDESSKKHTIKSDIYALGMTILQILTGKLPYADDSDMRVLANVFRKVPPPRPRFDCIVGSEYIKAKLWRLLLRCWKHNPNSRPTATQVKQVLMEINRESTASA</sequence>
<keyword evidence="5" id="KW-1185">Reference proteome</keyword>
<dbReference type="PROSITE" id="PS00108">
    <property type="entry name" value="PROTEIN_KINASE_ST"/>
    <property type="match status" value="1"/>
</dbReference>
<dbReference type="InterPro" id="IPR008271">
    <property type="entry name" value="Ser/Thr_kinase_AS"/>
</dbReference>
<gene>
    <name evidence="4" type="ORF">RSOLAG22IIIB_04698</name>
</gene>
<feature type="domain" description="Protein kinase" evidence="3">
    <location>
        <begin position="1"/>
        <end position="184"/>
    </location>
</feature>
<proteinExistence type="predicted"/>
<dbReference type="PROSITE" id="PS50011">
    <property type="entry name" value="PROTEIN_KINASE_DOM"/>
    <property type="match status" value="1"/>
</dbReference>
<name>A0A0K6FZX5_9AGAM</name>
<reference evidence="4 5" key="1">
    <citation type="submission" date="2015-07" db="EMBL/GenBank/DDBJ databases">
        <authorList>
            <person name="Noorani M."/>
        </authorList>
    </citation>
    <scope>NUCLEOTIDE SEQUENCE [LARGE SCALE GENOMIC DNA]</scope>
    <source>
        <strain evidence="4">BBA 69670</strain>
    </source>
</reference>
<dbReference type="GO" id="GO:0004674">
    <property type="term" value="F:protein serine/threonine kinase activity"/>
    <property type="evidence" value="ECO:0007669"/>
    <property type="project" value="TreeGrafter"/>
</dbReference>
<evidence type="ECO:0000256" key="1">
    <source>
        <dbReference type="ARBA" id="ARBA00022741"/>
    </source>
</evidence>
<dbReference type="InterPro" id="IPR050629">
    <property type="entry name" value="STE20/SPS1-PAK"/>
</dbReference>
<evidence type="ECO:0000256" key="2">
    <source>
        <dbReference type="ARBA" id="ARBA00022840"/>
    </source>
</evidence>
<keyword evidence="2" id="KW-0067">ATP-binding</keyword>
<dbReference type="InterPro" id="IPR000719">
    <property type="entry name" value="Prot_kinase_dom"/>
</dbReference>
<organism evidence="4 5">
    <name type="scientific">Rhizoctonia solani</name>
    <dbReference type="NCBI Taxonomy" id="456999"/>
    <lineage>
        <taxon>Eukaryota</taxon>
        <taxon>Fungi</taxon>
        <taxon>Dikarya</taxon>
        <taxon>Basidiomycota</taxon>
        <taxon>Agaricomycotina</taxon>
        <taxon>Agaricomycetes</taxon>
        <taxon>Cantharellales</taxon>
        <taxon>Ceratobasidiaceae</taxon>
        <taxon>Rhizoctonia</taxon>
    </lineage>
</organism>
<dbReference type="EMBL" id="CYGV01001256">
    <property type="protein sequence ID" value="CUA71653.1"/>
    <property type="molecule type" value="Genomic_DNA"/>
</dbReference>
<evidence type="ECO:0000313" key="4">
    <source>
        <dbReference type="EMBL" id="CUA71653.1"/>
    </source>
</evidence>
<dbReference type="Proteomes" id="UP000044841">
    <property type="component" value="Unassembled WGS sequence"/>
</dbReference>
<evidence type="ECO:0000313" key="5">
    <source>
        <dbReference type="Proteomes" id="UP000044841"/>
    </source>
</evidence>
<dbReference type="GO" id="GO:0005737">
    <property type="term" value="C:cytoplasm"/>
    <property type="evidence" value="ECO:0007669"/>
    <property type="project" value="TreeGrafter"/>
</dbReference>